<dbReference type="Pfam" id="PF00392">
    <property type="entry name" value="GntR"/>
    <property type="match status" value="1"/>
</dbReference>
<evidence type="ECO:0000256" key="2">
    <source>
        <dbReference type="ARBA" id="ARBA00023125"/>
    </source>
</evidence>
<dbReference type="Proteomes" id="UP001597280">
    <property type="component" value="Unassembled WGS sequence"/>
</dbReference>
<evidence type="ECO:0000256" key="1">
    <source>
        <dbReference type="ARBA" id="ARBA00023015"/>
    </source>
</evidence>
<dbReference type="PRINTS" id="PR00035">
    <property type="entry name" value="HTHGNTR"/>
</dbReference>
<comment type="caution">
    <text evidence="5">The sequence shown here is derived from an EMBL/GenBank/DDBJ whole genome shotgun (WGS) entry which is preliminary data.</text>
</comment>
<dbReference type="InterPro" id="IPR011711">
    <property type="entry name" value="GntR_C"/>
</dbReference>
<sequence>MKAPDRARGEILEAIAAGELVVGDPLPSEAHLAERCGVSRLTVREAVSTLAAAGVLDVQQGRRGRIAPPERWSVLDPAVLAVRARLTGDTAAVVAELMDARRVLEVGIARLAAPRITEAHLESLRRQIEIMEAEVDGDAERTARADVAFHEVIVDAAANPYLTGAFAPLQEVLLSVRVRTSTPRPVRVAAIGWHRTLLDALAARDADAAERAMSGHMEQTAAATDGVSLD</sequence>
<dbReference type="InterPro" id="IPR036388">
    <property type="entry name" value="WH-like_DNA-bd_sf"/>
</dbReference>
<dbReference type="RefSeq" id="WP_259361223.1">
    <property type="nucleotide sequence ID" value="NZ_BAAAIS010000002.1"/>
</dbReference>
<dbReference type="SUPFAM" id="SSF48008">
    <property type="entry name" value="GntR ligand-binding domain-like"/>
    <property type="match status" value="1"/>
</dbReference>
<organism evidence="5 6">
    <name type="scientific">Brachybacterium rhamnosum</name>
    <dbReference type="NCBI Taxonomy" id="173361"/>
    <lineage>
        <taxon>Bacteria</taxon>
        <taxon>Bacillati</taxon>
        <taxon>Actinomycetota</taxon>
        <taxon>Actinomycetes</taxon>
        <taxon>Micrococcales</taxon>
        <taxon>Dermabacteraceae</taxon>
        <taxon>Brachybacterium</taxon>
    </lineage>
</organism>
<feature type="domain" description="HTH gntR-type" evidence="4">
    <location>
        <begin position="1"/>
        <end position="70"/>
    </location>
</feature>
<dbReference type="PROSITE" id="PS50949">
    <property type="entry name" value="HTH_GNTR"/>
    <property type="match status" value="1"/>
</dbReference>
<dbReference type="InterPro" id="IPR000524">
    <property type="entry name" value="Tscrpt_reg_HTH_GntR"/>
</dbReference>
<dbReference type="InterPro" id="IPR008920">
    <property type="entry name" value="TF_FadR/GntR_C"/>
</dbReference>
<keyword evidence="2" id="KW-0238">DNA-binding</keyword>
<dbReference type="EMBL" id="JBHUFL010000002">
    <property type="protein sequence ID" value="MFD1834327.1"/>
    <property type="molecule type" value="Genomic_DNA"/>
</dbReference>
<keyword evidence="3" id="KW-0804">Transcription</keyword>
<reference evidence="6" key="1">
    <citation type="journal article" date="2019" name="Int. J. Syst. Evol. Microbiol.">
        <title>The Global Catalogue of Microorganisms (GCM) 10K type strain sequencing project: providing services to taxonomists for standard genome sequencing and annotation.</title>
        <authorList>
            <consortium name="The Broad Institute Genomics Platform"/>
            <consortium name="The Broad Institute Genome Sequencing Center for Infectious Disease"/>
            <person name="Wu L."/>
            <person name="Ma J."/>
        </authorList>
    </citation>
    <scope>NUCLEOTIDE SEQUENCE [LARGE SCALE GENOMIC DNA]</scope>
    <source>
        <strain evidence="6">JCM 11650</strain>
    </source>
</reference>
<dbReference type="InterPro" id="IPR036390">
    <property type="entry name" value="WH_DNA-bd_sf"/>
</dbReference>
<evidence type="ECO:0000313" key="6">
    <source>
        <dbReference type="Proteomes" id="UP001597280"/>
    </source>
</evidence>
<dbReference type="CDD" id="cd07377">
    <property type="entry name" value="WHTH_GntR"/>
    <property type="match status" value="1"/>
</dbReference>
<dbReference type="PANTHER" id="PTHR43537">
    <property type="entry name" value="TRANSCRIPTIONAL REGULATOR, GNTR FAMILY"/>
    <property type="match status" value="1"/>
</dbReference>
<name>A0ABW4PU11_9MICO</name>
<dbReference type="Gene3D" id="1.10.10.10">
    <property type="entry name" value="Winged helix-like DNA-binding domain superfamily/Winged helix DNA-binding domain"/>
    <property type="match status" value="1"/>
</dbReference>
<evidence type="ECO:0000259" key="4">
    <source>
        <dbReference type="PROSITE" id="PS50949"/>
    </source>
</evidence>
<protein>
    <submittedName>
        <fullName evidence="5">FadR/GntR family transcriptional regulator</fullName>
    </submittedName>
</protein>
<dbReference type="Gene3D" id="1.20.120.530">
    <property type="entry name" value="GntR ligand-binding domain-like"/>
    <property type="match status" value="1"/>
</dbReference>
<evidence type="ECO:0000313" key="5">
    <source>
        <dbReference type="EMBL" id="MFD1834327.1"/>
    </source>
</evidence>
<dbReference type="SMART" id="SM00895">
    <property type="entry name" value="FCD"/>
    <property type="match status" value="1"/>
</dbReference>
<dbReference type="PANTHER" id="PTHR43537:SF44">
    <property type="entry name" value="GNTR FAMILY REGULATORY PROTEIN"/>
    <property type="match status" value="1"/>
</dbReference>
<proteinExistence type="predicted"/>
<evidence type="ECO:0000256" key="3">
    <source>
        <dbReference type="ARBA" id="ARBA00023163"/>
    </source>
</evidence>
<dbReference type="SMART" id="SM00345">
    <property type="entry name" value="HTH_GNTR"/>
    <property type="match status" value="1"/>
</dbReference>
<keyword evidence="1" id="KW-0805">Transcription regulation</keyword>
<dbReference type="Pfam" id="PF07729">
    <property type="entry name" value="FCD"/>
    <property type="match status" value="1"/>
</dbReference>
<keyword evidence="6" id="KW-1185">Reference proteome</keyword>
<gene>
    <name evidence="5" type="ORF">ACFSDA_04475</name>
</gene>
<dbReference type="SUPFAM" id="SSF46785">
    <property type="entry name" value="Winged helix' DNA-binding domain"/>
    <property type="match status" value="1"/>
</dbReference>
<accession>A0ABW4PU11</accession>